<dbReference type="SUPFAM" id="SSF56219">
    <property type="entry name" value="DNase I-like"/>
    <property type="match status" value="1"/>
</dbReference>
<organism evidence="2 3">
    <name type="scientific">Daphnia magna</name>
    <dbReference type="NCBI Taxonomy" id="35525"/>
    <lineage>
        <taxon>Eukaryota</taxon>
        <taxon>Metazoa</taxon>
        <taxon>Ecdysozoa</taxon>
        <taxon>Arthropoda</taxon>
        <taxon>Crustacea</taxon>
        <taxon>Branchiopoda</taxon>
        <taxon>Diplostraca</taxon>
        <taxon>Cladocera</taxon>
        <taxon>Anomopoda</taxon>
        <taxon>Daphniidae</taxon>
        <taxon>Daphnia</taxon>
    </lineage>
</organism>
<evidence type="ECO:0000313" key="3">
    <source>
        <dbReference type="Proteomes" id="UP001234178"/>
    </source>
</evidence>
<proteinExistence type="predicted"/>
<name>A0ABQ9ZKY4_9CRUS</name>
<dbReference type="Proteomes" id="UP001234178">
    <property type="component" value="Unassembled WGS sequence"/>
</dbReference>
<evidence type="ECO:0008006" key="4">
    <source>
        <dbReference type="Google" id="ProtNLM"/>
    </source>
</evidence>
<dbReference type="InterPro" id="IPR036691">
    <property type="entry name" value="Endo/exonu/phosph_ase_sf"/>
</dbReference>
<evidence type="ECO:0000256" key="1">
    <source>
        <dbReference type="SAM" id="MobiDB-lite"/>
    </source>
</evidence>
<keyword evidence="3" id="KW-1185">Reference proteome</keyword>
<protein>
    <recommendedName>
        <fullName evidence="4">Endonuclease/exonuclease/phosphatase domain-containing protein</fullName>
    </recommendedName>
</protein>
<reference evidence="2 3" key="1">
    <citation type="journal article" date="2023" name="Nucleic Acids Res.">
        <title>The hologenome of Daphnia magna reveals possible DNA methylation and microbiome-mediated evolution of the host genome.</title>
        <authorList>
            <person name="Chaturvedi A."/>
            <person name="Li X."/>
            <person name="Dhandapani V."/>
            <person name="Marshall H."/>
            <person name="Kissane S."/>
            <person name="Cuenca-Cambronero M."/>
            <person name="Asole G."/>
            <person name="Calvet F."/>
            <person name="Ruiz-Romero M."/>
            <person name="Marangio P."/>
            <person name="Guigo R."/>
            <person name="Rago D."/>
            <person name="Mirbahai L."/>
            <person name="Eastwood N."/>
            <person name="Colbourne J.K."/>
            <person name="Zhou J."/>
            <person name="Mallon E."/>
            <person name="Orsini L."/>
        </authorList>
    </citation>
    <scope>NUCLEOTIDE SEQUENCE [LARGE SCALE GENOMIC DNA]</scope>
    <source>
        <strain evidence="2">LRV0_1</strain>
    </source>
</reference>
<comment type="caution">
    <text evidence="2">The sequence shown here is derived from an EMBL/GenBank/DDBJ whole genome shotgun (WGS) entry which is preliminary data.</text>
</comment>
<sequence>MFNRVSNPDNSPPNKRPYVGRPRAFNDLGVPTLPSSPPPATTPIIIKYTDGLPNLKLMKIAERDSFLLAMKDLIGVVKDSEVMHGEKLSGKSIYSILTDHPDATLITPLDLGTKINPSSRKPSTIDLIITSPVFALNANISIGPYTGSDHLPISTTLNAEPTRLSHKPPSWIFNKPNWPHWNTELEVYLNSKSFKELTRPEQVFDTFMEAILTDGQSSVLAFMKAMIGRGNSSISATPSITKQNGEK</sequence>
<gene>
    <name evidence="2" type="ORF">OUZ56_026158</name>
</gene>
<evidence type="ECO:0000313" key="2">
    <source>
        <dbReference type="EMBL" id="KAK4013605.1"/>
    </source>
</evidence>
<dbReference type="PANTHER" id="PTHR33273">
    <property type="entry name" value="DOMAIN-CONTAINING PROTEIN, PUTATIVE-RELATED"/>
    <property type="match status" value="1"/>
</dbReference>
<accession>A0ABQ9ZKY4</accession>
<dbReference type="PANTHER" id="PTHR33273:SF4">
    <property type="entry name" value="ENDONUCLEASE_EXONUCLEASE_PHOSPHATASE DOMAIN-CONTAINING PROTEIN"/>
    <property type="match status" value="1"/>
</dbReference>
<feature type="region of interest" description="Disordered" evidence="1">
    <location>
        <begin position="1"/>
        <end position="36"/>
    </location>
</feature>
<dbReference type="EMBL" id="JAOYFB010000004">
    <property type="protein sequence ID" value="KAK4013605.1"/>
    <property type="molecule type" value="Genomic_DNA"/>
</dbReference>